<name>A0ABU6YNK2_9FABA</name>
<protein>
    <submittedName>
        <fullName evidence="2">Uncharacterized protein</fullName>
    </submittedName>
</protein>
<evidence type="ECO:0000313" key="3">
    <source>
        <dbReference type="Proteomes" id="UP001341840"/>
    </source>
</evidence>
<proteinExistence type="predicted"/>
<keyword evidence="3" id="KW-1185">Reference proteome</keyword>
<organism evidence="2 3">
    <name type="scientific">Stylosanthes scabra</name>
    <dbReference type="NCBI Taxonomy" id="79078"/>
    <lineage>
        <taxon>Eukaryota</taxon>
        <taxon>Viridiplantae</taxon>
        <taxon>Streptophyta</taxon>
        <taxon>Embryophyta</taxon>
        <taxon>Tracheophyta</taxon>
        <taxon>Spermatophyta</taxon>
        <taxon>Magnoliopsida</taxon>
        <taxon>eudicotyledons</taxon>
        <taxon>Gunneridae</taxon>
        <taxon>Pentapetalae</taxon>
        <taxon>rosids</taxon>
        <taxon>fabids</taxon>
        <taxon>Fabales</taxon>
        <taxon>Fabaceae</taxon>
        <taxon>Papilionoideae</taxon>
        <taxon>50 kb inversion clade</taxon>
        <taxon>dalbergioids sensu lato</taxon>
        <taxon>Dalbergieae</taxon>
        <taxon>Pterocarpus clade</taxon>
        <taxon>Stylosanthes</taxon>
    </lineage>
</organism>
<feature type="region of interest" description="Disordered" evidence="1">
    <location>
        <begin position="87"/>
        <end position="119"/>
    </location>
</feature>
<sequence>MVSVIIAPSHASTRAIARDVRQRGTLCKLTVGRVALSPICIFKRAPAHFDLCDRMGPKLNFVGPKQACDRALGPCARAMVCQGKQVASKEKEKMRTPPTRTSSRLAALKAPPPLPSPSSVLKHQAVLATNQENHETTNLELPRATKMRRIARISIKPIQCRFSYRIAKRTAPSKAT</sequence>
<dbReference type="Proteomes" id="UP001341840">
    <property type="component" value="Unassembled WGS sequence"/>
</dbReference>
<accession>A0ABU6YNK2</accession>
<reference evidence="2 3" key="1">
    <citation type="journal article" date="2023" name="Plants (Basel)">
        <title>Bridging the Gap: Combining Genomics and Transcriptomics Approaches to Understand Stylosanthes scabra, an Orphan Legume from the Brazilian Caatinga.</title>
        <authorList>
            <person name="Ferreira-Neto J.R.C."/>
            <person name="da Silva M.D."/>
            <person name="Binneck E."/>
            <person name="de Melo N.F."/>
            <person name="da Silva R.H."/>
            <person name="de Melo A.L.T.M."/>
            <person name="Pandolfi V."/>
            <person name="Bustamante F.O."/>
            <person name="Brasileiro-Vidal A.C."/>
            <person name="Benko-Iseppon A.M."/>
        </authorList>
    </citation>
    <scope>NUCLEOTIDE SEQUENCE [LARGE SCALE GENOMIC DNA]</scope>
    <source>
        <tissue evidence="2">Leaves</tissue>
    </source>
</reference>
<dbReference type="EMBL" id="JASCZI010242227">
    <property type="protein sequence ID" value="MED6210218.1"/>
    <property type="molecule type" value="Genomic_DNA"/>
</dbReference>
<comment type="caution">
    <text evidence="2">The sequence shown here is derived from an EMBL/GenBank/DDBJ whole genome shotgun (WGS) entry which is preliminary data.</text>
</comment>
<evidence type="ECO:0000313" key="2">
    <source>
        <dbReference type="EMBL" id="MED6210218.1"/>
    </source>
</evidence>
<evidence type="ECO:0000256" key="1">
    <source>
        <dbReference type="SAM" id="MobiDB-lite"/>
    </source>
</evidence>
<gene>
    <name evidence="2" type="ORF">PIB30_062087</name>
</gene>